<reference evidence="6 7" key="1">
    <citation type="submission" date="2015-10" db="EMBL/GenBank/DDBJ databases">
        <title>Metagenome-Assembled Genomes uncover a global brackish microbiome.</title>
        <authorList>
            <person name="Hugerth L.W."/>
            <person name="Larsson J."/>
            <person name="Alneberg J."/>
            <person name="Lindh M.V."/>
            <person name="Legrand C."/>
            <person name="Pinhassi J."/>
            <person name="Andersson A.F."/>
        </authorList>
    </citation>
    <scope>NUCLEOTIDE SEQUENCE [LARGE SCALE GENOMIC DNA]</scope>
    <source>
        <strain evidence="6">BACL26 MAG-121220-bin70</strain>
    </source>
</reference>
<evidence type="ECO:0000256" key="4">
    <source>
        <dbReference type="ARBA" id="ARBA00023172"/>
    </source>
</evidence>
<dbReference type="InterPro" id="IPR003798">
    <property type="entry name" value="DNA_recombination_RmuC"/>
</dbReference>
<dbReference type="PANTHER" id="PTHR30563">
    <property type="entry name" value="DNA RECOMBINATION PROTEIN RMUC"/>
    <property type="match status" value="1"/>
</dbReference>
<dbReference type="Pfam" id="PF02646">
    <property type="entry name" value="RmuC"/>
    <property type="match status" value="1"/>
</dbReference>
<comment type="caution">
    <text evidence="6">The sequence shown here is derived from an EMBL/GenBank/DDBJ whole genome shotgun (WGS) entry which is preliminary data.</text>
</comment>
<evidence type="ECO:0000313" key="7">
    <source>
        <dbReference type="Proteomes" id="UP000051213"/>
    </source>
</evidence>
<proteinExistence type="inferred from homology"/>
<feature type="coiled-coil region" evidence="5">
    <location>
        <begin position="40"/>
        <end position="85"/>
    </location>
</feature>
<comment type="function">
    <text evidence="1">Involved in DNA recombination.</text>
</comment>
<comment type="similarity">
    <text evidence="2">Belongs to the RmuC family.</text>
</comment>
<evidence type="ECO:0000313" key="6">
    <source>
        <dbReference type="EMBL" id="KRO94996.1"/>
    </source>
</evidence>
<evidence type="ECO:0000256" key="1">
    <source>
        <dbReference type="ARBA" id="ARBA00003416"/>
    </source>
</evidence>
<evidence type="ECO:0000256" key="5">
    <source>
        <dbReference type="SAM" id="Coils"/>
    </source>
</evidence>
<dbReference type="Proteomes" id="UP000051213">
    <property type="component" value="Unassembled WGS sequence"/>
</dbReference>
<dbReference type="AlphaFoldDB" id="A0A0R2U6Z6"/>
<protein>
    <recommendedName>
        <fullName evidence="8">Recombinase RmuC</fullName>
    </recommendedName>
</protein>
<dbReference type="EMBL" id="LICA01000116">
    <property type="protein sequence ID" value="KRO94996.1"/>
    <property type="molecule type" value="Genomic_DNA"/>
</dbReference>
<sequence>MEFAFSLSLVFATLVGLTVGLVMGVFFARSKESGTAPIDYAELLSTNRVLEEKLSNQQSQYEAQLKLLQDAKQNLSQEFENLANRIFDDKQAKFSAQSKEALEVSLSPLRRDIGDFRKQVETVYDKENADRNKLVGHITELQKQTMQISADAVNLANALRGDNKAQGNWGEFVLEKLLEDSGLSKGREYDTQVALKDEDGKRRNPDVIIHLPEGRDIIIDAKVSLVDYERYFHAEEEDVKQQCLKQHLASLGAHIRGLSIKDYESLEGVNSLDFVLIFIPVEAAFMVALDRAPEIMRDAYDRGIILVSPSTLMVTLRTIKNLWRYADQNRNAQVIADKAGALYDQFVLYVEALEDVGRHLDKSKEVWDTAHKRLVSGRGNLVRRTEELKKLGAKAKKSLPDDVVSIASRSEGLLDSSDAGDEDETS</sequence>
<evidence type="ECO:0008006" key="8">
    <source>
        <dbReference type="Google" id="ProtNLM"/>
    </source>
</evidence>
<evidence type="ECO:0000256" key="2">
    <source>
        <dbReference type="ARBA" id="ARBA00009840"/>
    </source>
</evidence>
<keyword evidence="4" id="KW-0233">DNA recombination</keyword>
<keyword evidence="3 5" id="KW-0175">Coiled coil</keyword>
<accession>A0A0R2U6Z6</accession>
<evidence type="ECO:0000256" key="3">
    <source>
        <dbReference type="ARBA" id="ARBA00023054"/>
    </source>
</evidence>
<dbReference type="GO" id="GO:0006310">
    <property type="term" value="P:DNA recombination"/>
    <property type="evidence" value="ECO:0007669"/>
    <property type="project" value="UniProtKB-KW"/>
</dbReference>
<organism evidence="6 7">
    <name type="scientific">SAR92 bacterium BACL26 MAG-121220-bin70</name>
    <dbReference type="NCBI Taxonomy" id="1655626"/>
    <lineage>
        <taxon>Bacteria</taxon>
        <taxon>Pseudomonadati</taxon>
        <taxon>Pseudomonadota</taxon>
        <taxon>Gammaproteobacteria</taxon>
        <taxon>Cellvibrionales</taxon>
        <taxon>Porticoccaceae</taxon>
        <taxon>SAR92 clade</taxon>
    </lineage>
</organism>
<name>A0A0R2U6Z6_9GAMM</name>
<dbReference type="PANTHER" id="PTHR30563:SF0">
    <property type="entry name" value="DNA RECOMBINATION PROTEIN RMUC"/>
    <property type="match status" value="1"/>
</dbReference>
<gene>
    <name evidence="6" type="ORF">ABS24_02285</name>
</gene>